<feature type="region of interest" description="Disordered" evidence="1">
    <location>
        <begin position="32"/>
        <end position="90"/>
    </location>
</feature>
<proteinExistence type="predicted"/>
<feature type="compositionally biased region" description="Low complexity" evidence="1">
    <location>
        <begin position="67"/>
        <end position="90"/>
    </location>
</feature>
<sequence>MQQMMLQQCQQALMMQHLQWMPAAAMAQMPPALGMFPNAQPPQVNSRKKQKKKKRRRAGSEEEAGRRPAPLAAPAADGGPAPESAESSED</sequence>
<feature type="non-terminal residue" evidence="2">
    <location>
        <position position="90"/>
    </location>
</feature>
<evidence type="ECO:0000256" key="1">
    <source>
        <dbReference type="SAM" id="MobiDB-lite"/>
    </source>
</evidence>
<accession>A0ABN9R2I5</accession>
<protein>
    <submittedName>
        <fullName evidence="2">Uncharacterized protein</fullName>
    </submittedName>
</protein>
<evidence type="ECO:0000313" key="2">
    <source>
        <dbReference type="EMBL" id="CAK0812966.1"/>
    </source>
</evidence>
<organism evidence="2 3">
    <name type="scientific">Prorocentrum cordatum</name>
    <dbReference type="NCBI Taxonomy" id="2364126"/>
    <lineage>
        <taxon>Eukaryota</taxon>
        <taxon>Sar</taxon>
        <taxon>Alveolata</taxon>
        <taxon>Dinophyceae</taxon>
        <taxon>Prorocentrales</taxon>
        <taxon>Prorocentraceae</taxon>
        <taxon>Prorocentrum</taxon>
    </lineage>
</organism>
<name>A0ABN9R2I5_9DINO</name>
<evidence type="ECO:0000313" key="3">
    <source>
        <dbReference type="Proteomes" id="UP001189429"/>
    </source>
</evidence>
<keyword evidence="3" id="KW-1185">Reference proteome</keyword>
<reference evidence="2" key="1">
    <citation type="submission" date="2023-10" db="EMBL/GenBank/DDBJ databases">
        <authorList>
            <person name="Chen Y."/>
            <person name="Shah S."/>
            <person name="Dougan E. K."/>
            <person name="Thang M."/>
            <person name="Chan C."/>
        </authorList>
    </citation>
    <scope>NUCLEOTIDE SEQUENCE [LARGE SCALE GENOMIC DNA]</scope>
</reference>
<feature type="compositionally biased region" description="Basic residues" evidence="1">
    <location>
        <begin position="46"/>
        <end position="57"/>
    </location>
</feature>
<dbReference type="EMBL" id="CAUYUJ010005259">
    <property type="protein sequence ID" value="CAK0812966.1"/>
    <property type="molecule type" value="Genomic_DNA"/>
</dbReference>
<dbReference type="Proteomes" id="UP001189429">
    <property type="component" value="Unassembled WGS sequence"/>
</dbReference>
<comment type="caution">
    <text evidence="2">The sequence shown here is derived from an EMBL/GenBank/DDBJ whole genome shotgun (WGS) entry which is preliminary data.</text>
</comment>
<gene>
    <name evidence="2" type="ORF">PCOR1329_LOCUS17064</name>
</gene>